<name>A0ABR1RJZ2_9PEZI</name>
<evidence type="ECO:0000313" key="2">
    <source>
        <dbReference type="EMBL" id="KAK8013483.1"/>
    </source>
</evidence>
<accession>A0ABR1RJZ2</accession>
<dbReference type="EMBL" id="JAQQWI010000013">
    <property type="protein sequence ID" value="KAK8013483.1"/>
    <property type="molecule type" value="Genomic_DNA"/>
</dbReference>
<proteinExistence type="predicted"/>
<reference evidence="2 3" key="1">
    <citation type="submission" date="2023-01" db="EMBL/GenBank/DDBJ databases">
        <title>Analysis of 21 Apiospora genomes using comparative genomics revels a genus with tremendous synthesis potential of carbohydrate active enzymes and secondary metabolites.</title>
        <authorList>
            <person name="Sorensen T."/>
        </authorList>
    </citation>
    <scope>NUCLEOTIDE SEQUENCE [LARGE SCALE GENOMIC DNA]</scope>
    <source>
        <strain evidence="2 3">CBS 20057</strain>
    </source>
</reference>
<keyword evidence="3" id="KW-1185">Reference proteome</keyword>
<feature type="compositionally biased region" description="Basic and acidic residues" evidence="1">
    <location>
        <begin position="25"/>
        <end position="38"/>
    </location>
</feature>
<dbReference type="Proteomes" id="UP001396898">
    <property type="component" value="Unassembled WGS sequence"/>
</dbReference>
<organism evidence="2 3">
    <name type="scientific">Apiospora marii</name>
    <dbReference type="NCBI Taxonomy" id="335849"/>
    <lineage>
        <taxon>Eukaryota</taxon>
        <taxon>Fungi</taxon>
        <taxon>Dikarya</taxon>
        <taxon>Ascomycota</taxon>
        <taxon>Pezizomycotina</taxon>
        <taxon>Sordariomycetes</taxon>
        <taxon>Xylariomycetidae</taxon>
        <taxon>Amphisphaeriales</taxon>
        <taxon>Apiosporaceae</taxon>
        <taxon>Apiospora</taxon>
    </lineage>
</organism>
<feature type="region of interest" description="Disordered" evidence="1">
    <location>
        <begin position="1"/>
        <end position="45"/>
    </location>
</feature>
<sequence>MSAGFSPNPESDTSSLTNGDTIGLHQEKERLHDQDGHAGDSSAEMPNMPLTVLAQETDAGGAAVEGPRGPQSRCGSPFVGDPARAASLARITKFTEIGWMIVATRLVCHIAVFPDVFVIGKAPPAKLGLAFVARHMIAPALLLNMPTASSPRTRPARLFDLLYTGCLLLRSLARSCATIVFHACHTLMPQDVMLDAGTVSALDASKYWAGTSMQMPRVAPGRHAPVELRIFRKGGTEHLIFISPVHLRCRKCLDVNFAQQLVTFWASQAVVSTTIQPRCYPRSDTRTAGLIRMAALSSDGGWDRRSWDVIGTNRTT</sequence>
<protein>
    <submittedName>
        <fullName evidence="2">Uncharacterized protein</fullName>
    </submittedName>
</protein>
<gene>
    <name evidence="2" type="ORF">PG991_009076</name>
</gene>
<evidence type="ECO:0000256" key="1">
    <source>
        <dbReference type="SAM" id="MobiDB-lite"/>
    </source>
</evidence>
<comment type="caution">
    <text evidence="2">The sequence shown here is derived from an EMBL/GenBank/DDBJ whole genome shotgun (WGS) entry which is preliminary data.</text>
</comment>
<feature type="compositionally biased region" description="Polar residues" evidence="1">
    <location>
        <begin position="8"/>
        <end position="20"/>
    </location>
</feature>
<evidence type="ECO:0000313" key="3">
    <source>
        <dbReference type="Proteomes" id="UP001396898"/>
    </source>
</evidence>